<evidence type="ECO:0000313" key="4">
    <source>
        <dbReference type="Proteomes" id="UP001153069"/>
    </source>
</evidence>
<proteinExistence type="predicted"/>
<protein>
    <submittedName>
        <fullName evidence="3">Uncharacterized protein</fullName>
    </submittedName>
</protein>
<reference evidence="3" key="1">
    <citation type="submission" date="2020-06" db="EMBL/GenBank/DDBJ databases">
        <authorList>
            <consortium name="Plant Systems Biology data submission"/>
        </authorList>
    </citation>
    <scope>NUCLEOTIDE SEQUENCE</scope>
    <source>
        <strain evidence="3">D6</strain>
    </source>
</reference>
<gene>
    <name evidence="3" type="ORF">SEMRO_3022_G342270.1</name>
</gene>
<comment type="caution">
    <text evidence="3">The sequence shown here is derived from an EMBL/GenBank/DDBJ whole genome shotgun (WGS) entry which is preliminary data.</text>
</comment>
<name>A0A9N8I108_9STRA</name>
<feature type="signal peptide" evidence="2">
    <location>
        <begin position="1"/>
        <end position="16"/>
    </location>
</feature>
<dbReference type="Proteomes" id="UP001153069">
    <property type="component" value="Unassembled WGS sequence"/>
</dbReference>
<keyword evidence="2" id="KW-0732">Signal</keyword>
<dbReference type="AlphaFoldDB" id="A0A9N8I108"/>
<evidence type="ECO:0000256" key="2">
    <source>
        <dbReference type="SAM" id="SignalP"/>
    </source>
</evidence>
<keyword evidence="4" id="KW-1185">Reference proteome</keyword>
<evidence type="ECO:0000256" key="1">
    <source>
        <dbReference type="SAM" id="MobiDB-lite"/>
    </source>
</evidence>
<evidence type="ECO:0000313" key="3">
    <source>
        <dbReference type="EMBL" id="CAB9530743.1"/>
    </source>
</evidence>
<dbReference type="OrthoDB" id="4405280at2759"/>
<accession>A0A9N8I108</accession>
<dbReference type="EMBL" id="CAICTM010003020">
    <property type="protein sequence ID" value="CAB9530743.1"/>
    <property type="molecule type" value="Genomic_DNA"/>
</dbReference>
<organism evidence="3 4">
    <name type="scientific">Seminavis robusta</name>
    <dbReference type="NCBI Taxonomy" id="568900"/>
    <lineage>
        <taxon>Eukaryota</taxon>
        <taxon>Sar</taxon>
        <taxon>Stramenopiles</taxon>
        <taxon>Ochrophyta</taxon>
        <taxon>Bacillariophyta</taxon>
        <taxon>Bacillariophyceae</taxon>
        <taxon>Bacillariophycidae</taxon>
        <taxon>Naviculales</taxon>
        <taxon>Naviculaceae</taxon>
        <taxon>Seminavis</taxon>
    </lineage>
</organism>
<feature type="region of interest" description="Disordered" evidence="1">
    <location>
        <begin position="114"/>
        <end position="137"/>
    </location>
</feature>
<feature type="chain" id="PRO_5040477968" evidence="2">
    <location>
        <begin position="17"/>
        <end position="137"/>
    </location>
</feature>
<sequence>MKLMITSTLMLGLAATVPIAAEANAGTASHLLAGDTIPFEPHAAPAQAVNIRGRTKSSLRRLKQAEAPVIVCPTDRQECFDGSFVTRSPPLCNFDPCPDAPIIVCTLDVKKCPDGTGVERSPPSCEYDPCPRNNDGA</sequence>